<sequence>MRLKRGAEDQAGMLLLPRGQPDRRFYSAKQKGPCPRSGGTGAASGPGAGLGRRRACGPTSPCPRRSPGPR</sequence>
<dbReference type="RefSeq" id="XP_066007865.1">
    <property type="nucleotide sequence ID" value="XM_066152729.1"/>
</dbReference>
<name>A0A7J6IPF5_COLFN</name>
<evidence type="ECO:0000256" key="1">
    <source>
        <dbReference type="SAM" id="MobiDB-lite"/>
    </source>
</evidence>
<accession>A0A7J6IPF5</accession>
<feature type="compositionally biased region" description="Pro residues" evidence="1">
    <location>
        <begin position="60"/>
        <end position="70"/>
    </location>
</feature>
<dbReference type="AlphaFoldDB" id="A0A7J6IPF5"/>
<keyword evidence="3" id="KW-1185">Reference proteome</keyword>
<reference evidence="2 3" key="2">
    <citation type="submission" date="2020-04" db="EMBL/GenBank/DDBJ databases">
        <title>Genome sequencing and assembly of multiple isolates from the Colletotrichum gloeosporioides species complex.</title>
        <authorList>
            <person name="Gan P."/>
            <person name="Shirasu K."/>
        </authorList>
    </citation>
    <scope>NUCLEOTIDE SEQUENCE [LARGE SCALE GENOMIC DNA]</scope>
    <source>
        <strain evidence="2 3">Nara gc5</strain>
    </source>
</reference>
<feature type="compositionally biased region" description="Gly residues" evidence="1">
    <location>
        <begin position="38"/>
        <end position="50"/>
    </location>
</feature>
<dbReference type="InParanoid" id="A0A7J6IPF5"/>
<dbReference type="GeneID" id="90980224"/>
<dbReference type="EMBL" id="ANPB02000007">
    <property type="protein sequence ID" value="KAF4478805.1"/>
    <property type="molecule type" value="Genomic_DNA"/>
</dbReference>
<comment type="caution">
    <text evidence="2">The sequence shown here is derived from an EMBL/GenBank/DDBJ whole genome shotgun (WGS) entry which is preliminary data.</text>
</comment>
<gene>
    <name evidence="2" type="ORF">CGGC5_v012654</name>
</gene>
<feature type="region of interest" description="Disordered" evidence="1">
    <location>
        <begin position="1"/>
        <end position="70"/>
    </location>
</feature>
<protein>
    <submittedName>
        <fullName evidence="2">Uncharacterized protein</fullName>
    </submittedName>
</protein>
<reference evidence="2 3" key="1">
    <citation type="submission" date="2012-08" db="EMBL/GenBank/DDBJ databases">
        <authorList>
            <person name="Gan P.H.P."/>
            <person name="Ikeda K."/>
            <person name="Irieda H."/>
            <person name="Narusaka M."/>
            <person name="O'Connell R.J."/>
            <person name="Narusaka Y."/>
            <person name="Takano Y."/>
            <person name="Kubo Y."/>
            <person name="Shirasu K."/>
        </authorList>
    </citation>
    <scope>NUCLEOTIDE SEQUENCE [LARGE SCALE GENOMIC DNA]</scope>
    <source>
        <strain evidence="2 3">Nara gc5</strain>
    </source>
</reference>
<evidence type="ECO:0000313" key="2">
    <source>
        <dbReference type="EMBL" id="KAF4478805.1"/>
    </source>
</evidence>
<organism evidence="2 3">
    <name type="scientific">Colletotrichum fructicola (strain Nara gc5)</name>
    <name type="common">Anthracnose fungus</name>
    <name type="synonym">Colletotrichum gloeosporioides (strain Nara gc5)</name>
    <dbReference type="NCBI Taxonomy" id="1213859"/>
    <lineage>
        <taxon>Eukaryota</taxon>
        <taxon>Fungi</taxon>
        <taxon>Dikarya</taxon>
        <taxon>Ascomycota</taxon>
        <taxon>Pezizomycotina</taxon>
        <taxon>Sordariomycetes</taxon>
        <taxon>Hypocreomycetidae</taxon>
        <taxon>Glomerellales</taxon>
        <taxon>Glomerellaceae</taxon>
        <taxon>Colletotrichum</taxon>
        <taxon>Colletotrichum gloeosporioides species complex</taxon>
    </lineage>
</organism>
<dbReference type="Proteomes" id="UP000011096">
    <property type="component" value="Unassembled WGS sequence"/>
</dbReference>
<evidence type="ECO:0000313" key="3">
    <source>
        <dbReference type="Proteomes" id="UP000011096"/>
    </source>
</evidence>
<proteinExistence type="predicted"/>